<sequence length="177" mass="19751">MNRFLAVTLILGGLAISPRHAVAQAADSKAQIEHVIENFRSAIVNKDEEAFLNLFMKEDVTFTGVTTDASIERLYANRPQPQMKRPSKLYSTTPRKFISAIAKLETKVDEIVSNVRIESDGDVGQVWFDYSFVNGNYKKMWGKESWLVVHTADGWKIAGVVSSQEFNPTPASANETP</sequence>
<evidence type="ECO:0000256" key="1">
    <source>
        <dbReference type="SAM" id="SignalP"/>
    </source>
</evidence>
<dbReference type="KEGG" id="mfy:HH212_02630"/>
<accession>A0A7Z2ZR37</accession>
<dbReference type="Gene3D" id="3.10.450.50">
    <property type="match status" value="1"/>
</dbReference>
<dbReference type="Proteomes" id="UP000502415">
    <property type="component" value="Chromosome"/>
</dbReference>
<dbReference type="RefSeq" id="WP_169433962.1">
    <property type="nucleotide sequence ID" value="NZ_CP051685.1"/>
</dbReference>
<dbReference type="InterPro" id="IPR032710">
    <property type="entry name" value="NTF2-like_dom_sf"/>
</dbReference>
<feature type="chain" id="PRO_5030579222" description="Nuclear transport factor 2 family protein" evidence="1">
    <location>
        <begin position="22"/>
        <end position="177"/>
    </location>
</feature>
<reference evidence="2 3" key="1">
    <citation type="submission" date="2020-04" db="EMBL/GenBank/DDBJ databases">
        <title>Genome sequencing of novel species.</title>
        <authorList>
            <person name="Heo J."/>
            <person name="Kim S.-J."/>
            <person name="Kim J.-S."/>
            <person name="Hong S.-B."/>
            <person name="Kwon S.-W."/>
        </authorList>
    </citation>
    <scope>NUCLEOTIDE SEQUENCE [LARGE SCALE GENOMIC DNA]</scope>
    <source>
        <strain evidence="2 3">GN2-R2</strain>
    </source>
</reference>
<gene>
    <name evidence="2" type="ORF">HH212_02630</name>
</gene>
<dbReference type="EMBL" id="CP051685">
    <property type="protein sequence ID" value="QJD99065.1"/>
    <property type="molecule type" value="Genomic_DNA"/>
</dbReference>
<evidence type="ECO:0000313" key="2">
    <source>
        <dbReference type="EMBL" id="QJD99065.1"/>
    </source>
</evidence>
<dbReference type="SUPFAM" id="SSF54427">
    <property type="entry name" value="NTF2-like"/>
    <property type="match status" value="1"/>
</dbReference>
<evidence type="ECO:0000313" key="3">
    <source>
        <dbReference type="Proteomes" id="UP000502415"/>
    </source>
</evidence>
<organism evidence="2 3">
    <name type="scientific">Massilia forsythiae</name>
    <dbReference type="NCBI Taxonomy" id="2728020"/>
    <lineage>
        <taxon>Bacteria</taxon>
        <taxon>Pseudomonadati</taxon>
        <taxon>Pseudomonadota</taxon>
        <taxon>Betaproteobacteria</taxon>
        <taxon>Burkholderiales</taxon>
        <taxon>Oxalobacteraceae</taxon>
        <taxon>Telluria group</taxon>
        <taxon>Massilia</taxon>
    </lineage>
</organism>
<keyword evidence="1" id="KW-0732">Signal</keyword>
<keyword evidence="3" id="KW-1185">Reference proteome</keyword>
<evidence type="ECO:0008006" key="4">
    <source>
        <dbReference type="Google" id="ProtNLM"/>
    </source>
</evidence>
<dbReference type="AlphaFoldDB" id="A0A7Z2ZR37"/>
<feature type="signal peptide" evidence="1">
    <location>
        <begin position="1"/>
        <end position="21"/>
    </location>
</feature>
<protein>
    <recommendedName>
        <fullName evidence="4">Nuclear transport factor 2 family protein</fullName>
    </recommendedName>
</protein>
<name>A0A7Z2ZR37_9BURK</name>
<proteinExistence type="predicted"/>